<feature type="domain" description="LptD C-terminal" evidence="1">
    <location>
        <begin position="1"/>
        <end position="131"/>
    </location>
</feature>
<accession>X0Z2Q4</accession>
<gene>
    <name evidence="2" type="ORF">S01H4_11373</name>
</gene>
<feature type="non-terminal residue" evidence="2">
    <location>
        <position position="1"/>
    </location>
</feature>
<protein>
    <recommendedName>
        <fullName evidence="1">LptD C-terminal domain-containing protein</fullName>
    </recommendedName>
</protein>
<proteinExistence type="predicted"/>
<dbReference type="PANTHER" id="PTHR30189:SF1">
    <property type="entry name" value="LPS-ASSEMBLY PROTEIN LPTD"/>
    <property type="match status" value="1"/>
</dbReference>
<dbReference type="GO" id="GO:0061024">
    <property type="term" value="P:membrane organization"/>
    <property type="evidence" value="ECO:0007669"/>
    <property type="project" value="InterPro"/>
</dbReference>
<dbReference type="Pfam" id="PF04453">
    <property type="entry name" value="LptD"/>
    <property type="match status" value="1"/>
</dbReference>
<comment type="caution">
    <text evidence="2">The sequence shown here is derived from an EMBL/GenBank/DDBJ whole genome shotgun (WGS) entry which is preliminary data.</text>
</comment>
<dbReference type="InterPro" id="IPR050218">
    <property type="entry name" value="LptD"/>
</dbReference>
<organism evidence="2">
    <name type="scientific">marine sediment metagenome</name>
    <dbReference type="NCBI Taxonomy" id="412755"/>
    <lineage>
        <taxon>unclassified sequences</taxon>
        <taxon>metagenomes</taxon>
        <taxon>ecological metagenomes</taxon>
    </lineage>
</organism>
<dbReference type="GO" id="GO:0009279">
    <property type="term" value="C:cell outer membrane"/>
    <property type="evidence" value="ECO:0007669"/>
    <property type="project" value="TreeGrafter"/>
</dbReference>
<sequence>IEKESLITYSITNTFTSRSKKHTVGKGKRQESEYDEPTYTYHEFCHFKLEQSYDINKANEHDPEPFSPIYGGLELVPGKYFSMQADAVWSQYESTLLSHNAAINIWDKRGDKIFVEHRYTRDSSESIYTDFLLKISNRISVYADYERNIYDSKDIRTGLGFLYKAQCWSLDLSYTEEENERRYAFMVNLYGLGGLGKSFLERKIGRLLDRD</sequence>
<name>X0Z2Q4_9ZZZZ</name>
<evidence type="ECO:0000313" key="2">
    <source>
        <dbReference type="EMBL" id="GAG54753.1"/>
    </source>
</evidence>
<evidence type="ECO:0000259" key="1">
    <source>
        <dbReference type="Pfam" id="PF04453"/>
    </source>
</evidence>
<reference evidence="2" key="1">
    <citation type="journal article" date="2014" name="Front. Microbiol.">
        <title>High frequency of phylogenetically diverse reductive dehalogenase-homologous genes in deep subseafloor sedimentary metagenomes.</title>
        <authorList>
            <person name="Kawai M."/>
            <person name="Futagami T."/>
            <person name="Toyoda A."/>
            <person name="Takaki Y."/>
            <person name="Nishi S."/>
            <person name="Hori S."/>
            <person name="Arai W."/>
            <person name="Tsubouchi T."/>
            <person name="Morono Y."/>
            <person name="Uchiyama I."/>
            <person name="Ito T."/>
            <person name="Fujiyama A."/>
            <person name="Inagaki F."/>
            <person name="Takami H."/>
        </authorList>
    </citation>
    <scope>NUCLEOTIDE SEQUENCE</scope>
    <source>
        <strain evidence="2">Expedition CK06-06</strain>
    </source>
</reference>
<dbReference type="AlphaFoldDB" id="X0Z2Q4"/>
<dbReference type="PANTHER" id="PTHR30189">
    <property type="entry name" value="LPS-ASSEMBLY PROTEIN"/>
    <property type="match status" value="1"/>
</dbReference>
<dbReference type="GO" id="GO:1990351">
    <property type="term" value="C:transporter complex"/>
    <property type="evidence" value="ECO:0007669"/>
    <property type="project" value="TreeGrafter"/>
</dbReference>
<dbReference type="InterPro" id="IPR007543">
    <property type="entry name" value="LptD_C"/>
</dbReference>
<dbReference type="EMBL" id="BART01004577">
    <property type="protein sequence ID" value="GAG54753.1"/>
    <property type="molecule type" value="Genomic_DNA"/>
</dbReference>